<name>A0AAE1NT08_9EUCA</name>
<evidence type="ECO:0000313" key="1">
    <source>
        <dbReference type="EMBL" id="KAK4294956.1"/>
    </source>
</evidence>
<gene>
    <name evidence="1" type="ORF">Pmani_032449</name>
</gene>
<protein>
    <submittedName>
        <fullName evidence="1">Uncharacterized protein</fullName>
    </submittedName>
</protein>
<dbReference type="EMBL" id="JAWZYT010004170">
    <property type="protein sequence ID" value="KAK4294956.1"/>
    <property type="molecule type" value="Genomic_DNA"/>
</dbReference>
<dbReference type="Proteomes" id="UP001292094">
    <property type="component" value="Unassembled WGS sequence"/>
</dbReference>
<proteinExistence type="predicted"/>
<comment type="caution">
    <text evidence="1">The sequence shown here is derived from an EMBL/GenBank/DDBJ whole genome shotgun (WGS) entry which is preliminary data.</text>
</comment>
<accession>A0AAE1NT08</accession>
<keyword evidence="2" id="KW-1185">Reference proteome</keyword>
<reference evidence="1" key="1">
    <citation type="submission" date="2023-11" db="EMBL/GenBank/DDBJ databases">
        <title>Genome assemblies of two species of porcelain crab, Petrolisthes cinctipes and Petrolisthes manimaculis (Anomura: Porcellanidae).</title>
        <authorList>
            <person name="Angst P."/>
        </authorList>
    </citation>
    <scope>NUCLEOTIDE SEQUENCE</scope>
    <source>
        <strain evidence="1">PB745_02</strain>
        <tissue evidence="1">Gill</tissue>
    </source>
</reference>
<dbReference type="AlphaFoldDB" id="A0AAE1NT08"/>
<sequence length="151" mass="16443">MPVLICQDDVESCLCTNPSFEEIDVLTKHELQLVARGLGVLEVSDIVRARIFYQPEASKWGQRNSDKNLKTCIHNTKPLYNLPSHNSSQTVILQHQYPTSPSPYITKVTISVDSGPPIPKPRHGRGVGQRGKDAVVAAAVSGFPQVVSAVG</sequence>
<evidence type="ECO:0000313" key="2">
    <source>
        <dbReference type="Proteomes" id="UP001292094"/>
    </source>
</evidence>
<organism evidence="1 2">
    <name type="scientific">Petrolisthes manimaculis</name>
    <dbReference type="NCBI Taxonomy" id="1843537"/>
    <lineage>
        <taxon>Eukaryota</taxon>
        <taxon>Metazoa</taxon>
        <taxon>Ecdysozoa</taxon>
        <taxon>Arthropoda</taxon>
        <taxon>Crustacea</taxon>
        <taxon>Multicrustacea</taxon>
        <taxon>Malacostraca</taxon>
        <taxon>Eumalacostraca</taxon>
        <taxon>Eucarida</taxon>
        <taxon>Decapoda</taxon>
        <taxon>Pleocyemata</taxon>
        <taxon>Anomura</taxon>
        <taxon>Galatheoidea</taxon>
        <taxon>Porcellanidae</taxon>
        <taxon>Petrolisthes</taxon>
    </lineage>
</organism>